<sequence length="130" mass="15303">MNGLSFGFSVLVIGFTVVCITLLLLNIIFHYFGYFFEFSKKQKDMKERYPKEKFPEEIEERKITEEEREEIEEEKIPSEVIAVISSAIASYDTRPGYRLKVKKVKRERSISPWIITGRKDVINVYGRDII</sequence>
<dbReference type="InterPro" id="IPR005899">
    <property type="entry name" value="Na_pump_deCOase"/>
</dbReference>
<comment type="caution">
    <text evidence="7">The sequence shown here is derived from an EMBL/GenBank/DDBJ whole genome shotgun (WGS) entry which is preliminary data.</text>
</comment>
<evidence type="ECO:0000313" key="8">
    <source>
        <dbReference type="Proteomes" id="UP000285138"/>
    </source>
</evidence>
<dbReference type="EMBL" id="QZAA01000160">
    <property type="protein sequence ID" value="RQD75425.1"/>
    <property type="molecule type" value="Genomic_DNA"/>
</dbReference>
<keyword evidence="2" id="KW-1003">Cell membrane</keyword>
<gene>
    <name evidence="7" type="ORF">D5R97_06125</name>
</gene>
<dbReference type="Pfam" id="PF04277">
    <property type="entry name" value="OAD_gamma"/>
    <property type="match status" value="1"/>
</dbReference>
<accession>A0A424YDC6</accession>
<proteinExistence type="predicted"/>
<evidence type="ECO:0000313" key="7">
    <source>
        <dbReference type="EMBL" id="RQD75425.1"/>
    </source>
</evidence>
<protein>
    <recommendedName>
        <fullName evidence="9">Oxaloacetate decarboxylase, gamma chain</fullName>
    </recommendedName>
</protein>
<comment type="subcellular location">
    <subcellularLocation>
        <location evidence="1">Cell membrane</location>
    </subcellularLocation>
</comment>
<evidence type="ECO:0000256" key="6">
    <source>
        <dbReference type="SAM" id="Phobius"/>
    </source>
</evidence>
<evidence type="ECO:0000256" key="4">
    <source>
        <dbReference type="ARBA" id="ARBA00022989"/>
    </source>
</evidence>
<evidence type="ECO:0000256" key="5">
    <source>
        <dbReference type="ARBA" id="ARBA00023136"/>
    </source>
</evidence>
<keyword evidence="3 6" id="KW-0812">Transmembrane</keyword>
<dbReference type="GO" id="GO:0005886">
    <property type="term" value="C:plasma membrane"/>
    <property type="evidence" value="ECO:0007669"/>
    <property type="project" value="UniProtKB-SubCell"/>
</dbReference>
<dbReference type="AlphaFoldDB" id="A0A424YDC6"/>
<evidence type="ECO:0000256" key="2">
    <source>
        <dbReference type="ARBA" id="ARBA00022475"/>
    </source>
</evidence>
<dbReference type="GO" id="GO:0015081">
    <property type="term" value="F:sodium ion transmembrane transporter activity"/>
    <property type="evidence" value="ECO:0007669"/>
    <property type="project" value="InterPro"/>
</dbReference>
<dbReference type="Proteomes" id="UP000285138">
    <property type="component" value="Unassembled WGS sequence"/>
</dbReference>
<organism evidence="7 8">
    <name type="scientific">Candidatus Syntrophonatronum acetioxidans</name>
    <dbReference type="NCBI Taxonomy" id="1795816"/>
    <lineage>
        <taxon>Bacteria</taxon>
        <taxon>Bacillati</taxon>
        <taxon>Bacillota</taxon>
        <taxon>Clostridia</taxon>
        <taxon>Eubacteriales</taxon>
        <taxon>Syntrophomonadaceae</taxon>
        <taxon>Candidatus Syntrophonatronum</taxon>
    </lineage>
</organism>
<keyword evidence="4 6" id="KW-1133">Transmembrane helix</keyword>
<dbReference type="GO" id="GO:0036376">
    <property type="term" value="P:sodium ion export across plasma membrane"/>
    <property type="evidence" value="ECO:0007669"/>
    <property type="project" value="InterPro"/>
</dbReference>
<name>A0A424YDC6_9FIRM</name>
<evidence type="ECO:0000256" key="1">
    <source>
        <dbReference type="ARBA" id="ARBA00004236"/>
    </source>
</evidence>
<evidence type="ECO:0008006" key="9">
    <source>
        <dbReference type="Google" id="ProtNLM"/>
    </source>
</evidence>
<evidence type="ECO:0000256" key="3">
    <source>
        <dbReference type="ARBA" id="ARBA00022692"/>
    </source>
</evidence>
<keyword evidence="5 6" id="KW-0472">Membrane</keyword>
<feature type="transmembrane region" description="Helical" evidence="6">
    <location>
        <begin position="6"/>
        <end position="36"/>
    </location>
</feature>
<reference evidence="7 8" key="1">
    <citation type="submission" date="2018-08" db="EMBL/GenBank/DDBJ databases">
        <title>The metabolism and importance of syntrophic acetate oxidation coupled to methane or sulfide production in haloalkaline environments.</title>
        <authorList>
            <person name="Timmers P.H.A."/>
            <person name="Vavourakis C.D."/>
            <person name="Sorokin D.Y."/>
            <person name="Sinninghe Damste J.S."/>
            <person name="Muyzer G."/>
            <person name="Stams A.J.M."/>
            <person name="Plugge C.M."/>
        </authorList>
    </citation>
    <scope>NUCLEOTIDE SEQUENCE [LARGE SCALE GENOMIC DNA]</scope>
    <source>
        <strain evidence="7">MSAO_Bac1</strain>
    </source>
</reference>